<organism evidence="3 4">
    <name type="scientific">Schizopora paradoxa</name>
    <dbReference type="NCBI Taxonomy" id="27342"/>
    <lineage>
        <taxon>Eukaryota</taxon>
        <taxon>Fungi</taxon>
        <taxon>Dikarya</taxon>
        <taxon>Basidiomycota</taxon>
        <taxon>Agaricomycotina</taxon>
        <taxon>Agaricomycetes</taxon>
        <taxon>Hymenochaetales</taxon>
        <taxon>Schizoporaceae</taxon>
        <taxon>Schizopora</taxon>
    </lineage>
</organism>
<keyword evidence="2" id="KW-0472">Membrane</keyword>
<protein>
    <recommendedName>
        <fullName evidence="5">Mid2 domain-containing protein</fullName>
    </recommendedName>
</protein>
<feature type="transmembrane region" description="Helical" evidence="2">
    <location>
        <begin position="97"/>
        <end position="121"/>
    </location>
</feature>
<reference evidence="3 4" key="1">
    <citation type="submission" date="2015-04" db="EMBL/GenBank/DDBJ databases">
        <title>Complete genome sequence of Schizopora paradoxa KUC8140, a cosmopolitan wood degrader in East Asia.</title>
        <authorList>
            <consortium name="DOE Joint Genome Institute"/>
            <person name="Min B."/>
            <person name="Park H."/>
            <person name="Jang Y."/>
            <person name="Kim J.-J."/>
            <person name="Kim K.H."/>
            <person name="Pangilinan J."/>
            <person name="Lipzen A."/>
            <person name="Riley R."/>
            <person name="Grigoriev I.V."/>
            <person name="Spatafora J.W."/>
            <person name="Choi I.-G."/>
        </authorList>
    </citation>
    <scope>NUCLEOTIDE SEQUENCE [LARGE SCALE GENOMIC DNA]</scope>
    <source>
        <strain evidence="3 4">KUC8140</strain>
    </source>
</reference>
<dbReference type="Proteomes" id="UP000053477">
    <property type="component" value="Unassembled WGS sequence"/>
</dbReference>
<keyword evidence="2" id="KW-1133">Transmembrane helix</keyword>
<dbReference type="AlphaFoldDB" id="A0A0H2S5W1"/>
<dbReference type="EMBL" id="KQ085885">
    <property type="protein sequence ID" value="KLO19650.1"/>
    <property type="molecule type" value="Genomic_DNA"/>
</dbReference>
<keyword evidence="4" id="KW-1185">Reference proteome</keyword>
<feature type="compositionally biased region" description="Low complexity" evidence="1">
    <location>
        <begin position="42"/>
        <end position="51"/>
    </location>
</feature>
<keyword evidence="2" id="KW-0812">Transmembrane</keyword>
<sequence length="207" mass="21417">MTSTSSPTSVTTSSPTRSTITFSQSTSVDDGTISPSHLSPDSSTTGGVSTGVTTSISSGAMSTTSTDFTSNIQTQVVSGTGVSTNASSKGFFKNTAAVAGVFSVVGFICAMLVTTIIFLAYRRSKRRYSWSLITPFRASAEDNGAAGSSNPQVYYGDEALLVVGVPRVPPTYYSESLPPGYTSSSGSTLTSDWESPSSISSNTRVEV</sequence>
<proteinExistence type="predicted"/>
<name>A0A0H2S5W1_9AGAM</name>
<evidence type="ECO:0000256" key="1">
    <source>
        <dbReference type="SAM" id="MobiDB-lite"/>
    </source>
</evidence>
<accession>A0A0H2S5W1</accession>
<evidence type="ECO:0000256" key="2">
    <source>
        <dbReference type="SAM" id="Phobius"/>
    </source>
</evidence>
<feature type="region of interest" description="Disordered" evidence="1">
    <location>
        <begin position="179"/>
        <end position="207"/>
    </location>
</feature>
<feature type="region of interest" description="Disordered" evidence="1">
    <location>
        <begin position="1"/>
        <end position="51"/>
    </location>
</feature>
<feature type="compositionally biased region" description="Polar residues" evidence="1">
    <location>
        <begin position="192"/>
        <end position="207"/>
    </location>
</feature>
<gene>
    <name evidence="3" type="ORF">SCHPADRAFT_52881</name>
</gene>
<evidence type="ECO:0000313" key="4">
    <source>
        <dbReference type="Proteomes" id="UP000053477"/>
    </source>
</evidence>
<evidence type="ECO:0008006" key="5">
    <source>
        <dbReference type="Google" id="ProtNLM"/>
    </source>
</evidence>
<feature type="compositionally biased region" description="Polar residues" evidence="1">
    <location>
        <begin position="24"/>
        <end position="41"/>
    </location>
</feature>
<dbReference type="InParanoid" id="A0A0H2S5W1"/>
<feature type="compositionally biased region" description="Low complexity" evidence="1">
    <location>
        <begin position="179"/>
        <end position="191"/>
    </location>
</feature>
<evidence type="ECO:0000313" key="3">
    <source>
        <dbReference type="EMBL" id="KLO19650.1"/>
    </source>
</evidence>
<feature type="compositionally biased region" description="Low complexity" evidence="1">
    <location>
        <begin position="1"/>
        <end position="23"/>
    </location>
</feature>